<accession>A0A6J7DQ18</accession>
<evidence type="ECO:0000313" key="1">
    <source>
        <dbReference type="EMBL" id="CAB4872687.1"/>
    </source>
</evidence>
<dbReference type="EMBL" id="CAFBLM010000037">
    <property type="protein sequence ID" value="CAB4872687.1"/>
    <property type="molecule type" value="Genomic_DNA"/>
</dbReference>
<dbReference type="InterPro" id="IPR054206">
    <property type="entry name" value="DUF6912"/>
</dbReference>
<sequence length="147" mass="15666">MRLFVPLHVDSLVQLAGDGAITGEFDVVVATPAFAEWIQSDDPEDLACAVLMRAGDLALELAHDYRRVVLVVDAEPNYLEAPEAAPGSGMIGQITREQIVCIFVDDSSSADAVKAARADAAAIELLDELDLVWFDAQELNAVAQGLA</sequence>
<dbReference type="Pfam" id="PF21853">
    <property type="entry name" value="DUF6912"/>
    <property type="match status" value="1"/>
</dbReference>
<protein>
    <submittedName>
        <fullName evidence="1">Unannotated protein</fullName>
    </submittedName>
</protein>
<name>A0A6J7DQ18_9ZZZZ</name>
<gene>
    <name evidence="1" type="ORF">UFOPK3401_00898</name>
</gene>
<reference evidence="1" key="1">
    <citation type="submission" date="2020-05" db="EMBL/GenBank/DDBJ databases">
        <authorList>
            <person name="Chiriac C."/>
            <person name="Salcher M."/>
            <person name="Ghai R."/>
            <person name="Kavagutti S V."/>
        </authorList>
    </citation>
    <scope>NUCLEOTIDE SEQUENCE</scope>
</reference>
<proteinExistence type="predicted"/>
<organism evidence="1">
    <name type="scientific">freshwater metagenome</name>
    <dbReference type="NCBI Taxonomy" id="449393"/>
    <lineage>
        <taxon>unclassified sequences</taxon>
        <taxon>metagenomes</taxon>
        <taxon>ecological metagenomes</taxon>
    </lineage>
</organism>
<dbReference type="AlphaFoldDB" id="A0A6J7DQ18"/>